<gene>
    <name evidence="1" type="ORF">ABEU20_000707</name>
</gene>
<dbReference type="EMBL" id="JBDLNV010000001">
    <property type="protein sequence ID" value="MFM1722156.1"/>
    <property type="molecule type" value="Genomic_DNA"/>
</dbReference>
<accession>A0ABW9FBL8</accession>
<reference evidence="1 2" key="1">
    <citation type="submission" date="2023-11" db="EMBL/GenBank/DDBJ databases">
        <authorList>
            <person name="Val-Calvo J."/>
            <person name="Scortti M."/>
            <person name="Vazquez-Boland J."/>
        </authorList>
    </citation>
    <scope>NUCLEOTIDE SEQUENCE [LARGE SCALE GENOMIC DNA]</scope>
    <source>
        <strain evidence="1 2">PAM 2766</strain>
    </source>
</reference>
<evidence type="ECO:0000313" key="1">
    <source>
        <dbReference type="EMBL" id="MFM1722156.1"/>
    </source>
</evidence>
<evidence type="ECO:0000313" key="2">
    <source>
        <dbReference type="Proteomes" id="UP001629745"/>
    </source>
</evidence>
<keyword evidence="2" id="KW-1185">Reference proteome</keyword>
<name>A0ABW9FBL8_9NOCA</name>
<dbReference type="Proteomes" id="UP001629745">
    <property type="component" value="Unassembled WGS sequence"/>
</dbReference>
<proteinExistence type="predicted"/>
<sequence>MCFGLGLVTEDTRLLRSARTLAGALTHPAQAGSVISIRRVIRGPQSWDHLPRTIAIIALDSGAWCFAWIVGGNSVTGARARLLGHVPGATYPTFTTEQTR</sequence>
<evidence type="ECO:0008006" key="3">
    <source>
        <dbReference type="Google" id="ProtNLM"/>
    </source>
</evidence>
<dbReference type="RefSeq" id="WP_420162735.1">
    <property type="nucleotide sequence ID" value="NZ_JBDLNV010000001.1"/>
</dbReference>
<protein>
    <recommendedName>
        <fullName evidence="3">Transposase</fullName>
    </recommendedName>
</protein>
<comment type="caution">
    <text evidence="1">The sequence shown here is derived from an EMBL/GenBank/DDBJ whole genome shotgun (WGS) entry which is preliminary data.</text>
</comment>
<organism evidence="1 2">
    <name type="scientific">Rhodococcus parequi</name>
    <dbReference type="NCBI Taxonomy" id="3137122"/>
    <lineage>
        <taxon>Bacteria</taxon>
        <taxon>Bacillati</taxon>
        <taxon>Actinomycetota</taxon>
        <taxon>Actinomycetes</taxon>
        <taxon>Mycobacteriales</taxon>
        <taxon>Nocardiaceae</taxon>
        <taxon>Rhodococcus</taxon>
    </lineage>
</organism>